<evidence type="ECO:0000313" key="7">
    <source>
        <dbReference type="EMBL" id="VDK21528.1"/>
    </source>
</evidence>
<dbReference type="GO" id="GO:0005765">
    <property type="term" value="C:lysosomal membrane"/>
    <property type="evidence" value="ECO:0007669"/>
    <property type="project" value="TreeGrafter"/>
</dbReference>
<keyword evidence="8" id="KW-1185">Reference proteome</keyword>
<comment type="subcellular location">
    <subcellularLocation>
        <location evidence="1">Endomembrane system</location>
        <topology evidence="1">Multi-pass membrane protein</topology>
    </subcellularLocation>
</comment>
<dbReference type="AlphaFoldDB" id="A0A0M3J7C5"/>
<name>A0A0M3J7C5_ANISI</name>
<keyword evidence="2" id="KW-0813">Transport</keyword>
<proteinExistence type="predicted"/>
<dbReference type="OrthoDB" id="5831840at2759"/>
<keyword evidence="3 6" id="KW-0812">Transmembrane</keyword>
<dbReference type="EMBL" id="UYRR01005033">
    <property type="protein sequence ID" value="VDK21528.1"/>
    <property type="molecule type" value="Genomic_DNA"/>
</dbReference>
<feature type="transmembrane region" description="Helical" evidence="6">
    <location>
        <begin position="127"/>
        <end position="147"/>
    </location>
</feature>
<dbReference type="PANTHER" id="PTHR23510">
    <property type="entry name" value="INNER MEMBRANE TRANSPORT PROTEIN YAJR"/>
    <property type="match status" value="1"/>
</dbReference>
<evidence type="ECO:0000256" key="6">
    <source>
        <dbReference type="SAM" id="Phobius"/>
    </source>
</evidence>
<protein>
    <submittedName>
        <fullName evidence="9">MFS domain-containing protein</fullName>
    </submittedName>
</protein>
<reference evidence="7 8" key="2">
    <citation type="submission" date="2018-11" db="EMBL/GenBank/DDBJ databases">
        <authorList>
            <consortium name="Pathogen Informatics"/>
        </authorList>
    </citation>
    <scope>NUCLEOTIDE SEQUENCE [LARGE SCALE GENOMIC DNA]</scope>
</reference>
<evidence type="ECO:0000313" key="9">
    <source>
        <dbReference type="WBParaSite" id="ASIM_0000346901-mRNA-1"/>
    </source>
</evidence>
<gene>
    <name evidence="7" type="ORF">ASIM_LOCUS3307</name>
</gene>
<accession>A0A0M3J7C5</accession>
<dbReference type="Gene3D" id="1.20.1250.20">
    <property type="entry name" value="MFS general substrate transporter like domains"/>
    <property type="match status" value="1"/>
</dbReference>
<dbReference type="GO" id="GO:0012505">
    <property type="term" value="C:endomembrane system"/>
    <property type="evidence" value="ECO:0007669"/>
    <property type="project" value="UniProtKB-SubCell"/>
</dbReference>
<sequence>MAFILFLVKMQFSVYYATVWPFLQEVCYLQEIFRVLGAALSAPLFGYWSNKMKQIKLPAVTGIVVMFMSNLCFMFIEFIPTNRKYFLLLARLGHGTGIGSFIRSHLFHTIASANKDKSTAAAISDGAYCLGLAFGPGFLFDFLFVPLNESIHQHNRIRMLQ</sequence>
<keyword evidence="5 6" id="KW-0472">Membrane</keyword>
<evidence type="ECO:0000256" key="5">
    <source>
        <dbReference type="ARBA" id="ARBA00023136"/>
    </source>
</evidence>
<evidence type="ECO:0000256" key="2">
    <source>
        <dbReference type="ARBA" id="ARBA00022448"/>
    </source>
</evidence>
<dbReference type="WBParaSite" id="ASIM_0000346901-mRNA-1">
    <property type="protein sequence ID" value="ASIM_0000346901-mRNA-1"/>
    <property type="gene ID" value="ASIM_0000346901"/>
</dbReference>
<feature type="transmembrane region" description="Helical" evidence="6">
    <location>
        <begin position="57"/>
        <end position="79"/>
    </location>
</feature>
<evidence type="ECO:0000313" key="8">
    <source>
        <dbReference type="Proteomes" id="UP000267096"/>
    </source>
</evidence>
<dbReference type="Proteomes" id="UP000267096">
    <property type="component" value="Unassembled WGS sequence"/>
</dbReference>
<organism evidence="9">
    <name type="scientific">Anisakis simplex</name>
    <name type="common">Herring worm</name>
    <dbReference type="NCBI Taxonomy" id="6269"/>
    <lineage>
        <taxon>Eukaryota</taxon>
        <taxon>Metazoa</taxon>
        <taxon>Ecdysozoa</taxon>
        <taxon>Nematoda</taxon>
        <taxon>Chromadorea</taxon>
        <taxon>Rhabditida</taxon>
        <taxon>Spirurina</taxon>
        <taxon>Ascaridomorpha</taxon>
        <taxon>Ascaridoidea</taxon>
        <taxon>Anisakidae</taxon>
        <taxon>Anisakis</taxon>
        <taxon>Anisakis simplex complex</taxon>
    </lineage>
</organism>
<dbReference type="InterPro" id="IPR051068">
    <property type="entry name" value="MFS_Domain-Containing_Protein"/>
</dbReference>
<evidence type="ECO:0000256" key="3">
    <source>
        <dbReference type="ARBA" id="ARBA00022692"/>
    </source>
</evidence>
<dbReference type="InterPro" id="IPR036259">
    <property type="entry name" value="MFS_trans_sf"/>
</dbReference>
<evidence type="ECO:0000256" key="4">
    <source>
        <dbReference type="ARBA" id="ARBA00022989"/>
    </source>
</evidence>
<reference evidence="9" key="1">
    <citation type="submission" date="2017-02" db="UniProtKB">
        <authorList>
            <consortium name="WormBaseParasite"/>
        </authorList>
    </citation>
    <scope>IDENTIFICATION</scope>
</reference>
<keyword evidence="4 6" id="KW-1133">Transmembrane helix</keyword>
<dbReference type="SUPFAM" id="SSF103473">
    <property type="entry name" value="MFS general substrate transporter"/>
    <property type="match status" value="1"/>
</dbReference>
<dbReference type="PANTHER" id="PTHR23510:SF3">
    <property type="entry name" value="MAJOR FACILITATOR SUPERFAMILY DOMAIN-CONTAINING PROTEIN 8"/>
    <property type="match status" value="1"/>
</dbReference>
<evidence type="ECO:0000256" key="1">
    <source>
        <dbReference type="ARBA" id="ARBA00004127"/>
    </source>
</evidence>